<proteinExistence type="predicted"/>
<evidence type="ECO:0000313" key="1">
    <source>
        <dbReference type="EMBL" id="MPN50533.1"/>
    </source>
</evidence>
<protein>
    <submittedName>
        <fullName evidence="1">Uncharacterized protein</fullName>
    </submittedName>
</protein>
<accession>A0A645ITQ4</accession>
<organism evidence="1">
    <name type="scientific">bioreactor metagenome</name>
    <dbReference type="NCBI Taxonomy" id="1076179"/>
    <lineage>
        <taxon>unclassified sequences</taxon>
        <taxon>metagenomes</taxon>
        <taxon>ecological metagenomes</taxon>
    </lineage>
</organism>
<dbReference type="AlphaFoldDB" id="A0A645ITQ4"/>
<gene>
    <name evidence="1" type="ORF">SDC9_198160</name>
</gene>
<dbReference type="EMBL" id="VSSQ01114804">
    <property type="protein sequence ID" value="MPN50533.1"/>
    <property type="molecule type" value="Genomic_DNA"/>
</dbReference>
<name>A0A645ITQ4_9ZZZZ</name>
<reference evidence="1" key="1">
    <citation type="submission" date="2019-08" db="EMBL/GenBank/DDBJ databases">
        <authorList>
            <person name="Kucharzyk K."/>
            <person name="Murdoch R.W."/>
            <person name="Higgins S."/>
            <person name="Loffler F."/>
        </authorList>
    </citation>
    <scope>NUCLEOTIDE SEQUENCE</scope>
</reference>
<sequence length="78" mass="8324">MIELGFLSIRIIHPVATERAGREACLHFVEVLGGVPEHAVDLVQSFSLGELLCNCAEFIIGPRVGDGDAGLVEHGLID</sequence>
<comment type="caution">
    <text evidence="1">The sequence shown here is derived from an EMBL/GenBank/DDBJ whole genome shotgun (WGS) entry which is preliminary data.</text>
</comment>